<dbReference type="InterPro" id="IPR027417">
    <property type="entry name" value="P-loop_NTPase"/>
</dbReference>
<proteinExistence type="predicted"/>
<dbReference type="InterPro" id="IPR051396">
    <property type="entry name" value="Bact_Antivir_Def_Nuclease"/>
</dbReference>
<feature type="domain" description="ATPase AAA-type core" evidence="1">
    <location>
        <begin position="245"/>
        <end position="320"/>
    </location>
</feature>
<feature type="domain" description="Rad50/SbcC-type AAA" evidence="2">
    <location>
        <begin position="4"/>
        <end position="110"/>
    </location>
</feature>
<organism evidence="3 4">
    <name type="scientific">Ruminococcus turbiniformis</name>
    <dbReference type="NCBI Taxonomy" id="2881258"/>
    <lineage>
        <taxon>Bacteria</taxon>
        <taxon>Bacillati</taxon>
        <taxon>Bacillota</taxon>
        <taxon>Clostridia</taxon>
        <taxon>Eubacteriales</taxon>
        <taxon>Oscillospiraceae</taxon>
        <taxon>Ruminococcus</taxon>
    </lineage>
</organism>
<dbReference type="Pfam" id="PF13476">
    <property type="entry name" value="AAA_23"/>
    <property type="match status" value="1"/>
</dbReference>
<keyword evidence="4" id="KW-1185">Reference proteome</keyword>
<name>A0ABS8G3S0_9FIRM</name>
<dbReference type="Proteomes" id="UP001198151">
    <property type="component" value="Unassembled WGS sequence"/>
</dbReference>
<evidence type="ECO:0000313" key="4">
    <source>
        <dbReference type="Proteomes" id="UP001198151"/>
    </source>
</evidence>
<evidence type="ECO:0000313" key="3">
    <source>
        <dbReference type="EMBL" id="MCC2256228.1"/>
    </source>
</evidence>
<dbReference type="EMBL" id="JAJEQX010000058">
    <property type="protein sequence ID" value="MCC2256228.1"/>
    <property type="molecule type" value="Genomic_DNA"/>
</dbReference>
<accession>A0ABS8G3S0</accession>
<reference evidence="3 4" key="1">
    <citation type="submission" date="2021-10" db="EMBL/GenBank/DDBJ databases">
        <title>Anaerobic single-cell dispensing facilitates the cultivation of human gut bacteria.</title>
        <authorList>
            <person name="Afrizal A."/>
        </authorList>
    </citation>
    <scope>NUCLEOTIDE SEQUENCE [LARGE SCALE GENOMIC DNA]</scope>
    <source>
        <strain evidence="3 4">CLA-AA-H200</strain>
    </source>
</reference>
<evidence type="ECO:0000259" key="1">
    <source>
        <dbReference type="Pfam" id="PF13304"/>
    </source>
</evidence>
<sequence length="422" mass="47359">MFTRLSIKDWRQFSNIDIVFHEHLTVLTGANGAGKTTVLNLLSKSTGWNPQFVSSYEKDEKGVSKYFNSLKSLGQKLFIKLTSTNDNQAIKNKLGELEFSDGVICDLVLPDNITNGTYGIEIKGGKTEKGVYVNSHRPNFPYKAVKSVPTSVATRQQIYSKYNEFNKTFVFDTYRNANEVSATSLIKETLASLAIFGYGNQSVIPNETARKLFEGYVNILRIVLPPKLGFENISVNIPEVMLCTKTGNFPIDAVSGGISSIIDITWQLYMFADTSESFVALIDEPENHLHPELQKSFLGNLIKAFPNVQFIVATHNPFMISAVKESNVYVLDYNEEHKVFSTKLDYVNRAGTSNAILREVLGIDTSIPFWAENHLKQIIREYLAKDFTQDNLDNLRREMEEIGLAEFIPDTISQIAGGKSND</sequence>
<gene>
    <name evidence="3" type="ORF">LKD70_17755</name>
</gene>
<dbReference type="PANTHER" id="PTHR43581:SF4">
    <property type="entry name" value="ATP_GTP PHOSPHATASE"/>
    <property type="match status" value="1"/>
</dbReference>
<dbReference type="PANTHER" id="PTHR43581">
    <property type="entry name" value="ATP/GTP PHOSPHATASE"/>
    <property type="match status" value="1"/>
</dbReference>
<protein>
    <submittedName>
        <fullName evidence="3">AAA family ATPase</fullName>
    </submittedName>
</protein>
<evidence type="ECO:0000259" key="2">
    <source>
        <dbReference type="Pfam" id="PF13476"/>
    </source>
</evidence>
<dbReference type="InterPro" id="IPR003959">
    <property type="entry name" value="ATPase_AAA_core"/>
</dbReference>
<dbReference type="SUPFAM" id="SSF52540">
    <property type="entry name" value="P-loop containing nucleoside triphosphate hydrolases"/>
    <property type="match status" value="1"/>
</dbReference>
<comment type="caution">
    <text evidence="3">The sequence shown here is derived from an EMBL/GenBank/DDBJ whole genome shotgun (WGS) entry which is preliminary data.</text>
</comment>
<dbReference type="InterPro" id="IPR038729">
    <property type="entry name" value="Rad50/SbcC_AAA"/>
</dbReference>
<dbReference type="Pfam" id="PF13304">
    <property type="entry name" value="AAA_21"/>
    <property type="match status" value="1"/>
</dbReference>
<dbReference type="RefSeq" id="WP_227709201.1">
    <property type="nucleotide sequence ID" value="NZ_JAJEQX010000058.1"/>
</dbReference>
<dbReference type="Gene3D" id="3.40.50.300">
    <property type="entry name" value="P-loop containing nucleotide triphosphate hydrolases"/>
    <property type="match status" value="1"/>
</dbReference>